<name>A0A8J8Q6I4_9EURY</name>
<dbReference type="AlphaFoldDB" id="A0A8J8Q6I4"/>
<dbReference type="InterPro" id="IPR036291">
    <property type="entry name" value="NAD(P)-bd_dom_sf"/>
</dbReference>
<evidence type="ECO:0000313" key="3">
    <source>
        <dbReference type="Proteomes" id="UP000766904"/>
    </source>
</evidence>
<protein>
    <submittedName>
        <fullName evidence="2">Saccharopine dehydrogenase</fullName>
    </submittedName>
</protein>
<dbReference type="PANTHER" id="PTHR43781:SF1">
    <property type="entry name" value="SACCHAROPINE DEHYDROGENASE"/>
    <property type="match status" value="1"/>
</dbReference>
<dbReference type="SUPFAM" id="SSF51735">
    <property type="entry name" value="NAD(P)-binding Rossmann-fold domains"/>
    <property type="match status" value="1"/>
</dbReference>
<dbReference type="EMBL" id="PHNJ01000002">
    <property type="protein sequence ID" value="TYL39493.1"/>
    <property type="molecule type" value="Genomic_DNA"/>
</dbReference>
<sequence length="365" mass="39388">MPTLLCYGSYGFVGDLIAREAIDRDVDLLLAGRDGDQLAEQVDELGCPGRRFDLEDSETVADALEDVDCVLNCAGPFSNTAEPLVEGCLESGTDYVDITGEIPVIESIYDRDEEAKDADVTLLPAAGFSTVPLDCLAAHLADRLPEATDLALGVDSFRPPSIGTVRTVIEGADTGGAIRRDGRLERVPTAWRTREIDFGRGTRPAVTMPMGDVSTAHYTTGIPNVEVYALMPEPARTALKLHRYLAPVLGLTPVQWTLKQLAGLVREGPAEWSRERGSAYIWGEARTGDDDERVVSRLRTPDAYVVTVNAAVETAERVLDGEADSAFQTPAGAFGADFVLELEGVEGFFDESTPDETSPINPLLR</sequence>
<keyword evidence="3" id="KW-1185">Reference proteome</keyword>
<dbReference type="Pfam" id="PF03435">
    <property type="entry name" value="Sacchrp_dh_NADP"/>
    <property type="match status" value="1"/>
</dbReference>
<dbReference type="InterPro" id="IPR005097">
    <property type="entry name" value="Sacchrp_dh_NADP-bd"/>
</dbReference>
<dbReference type="PANTHER" id="PTHR43781">
    <property type="entry name" value="SACCHAROPINE DEHYDROGENASE"/>
    <property type="match status" value="1"/>
</dbReference>
<comment type="caution">
    <text evidence="2">The sequence shown here is derived from an EMBL/GenBank/DDBJ whole genome shotgun (WGS) entry which is preliminary data.</text>
</comment>
<organism evidence="2 3">
    <name type="scientific">Natronococcus pandeyae</name>
    <dbReference type="NCBI Taxonomy" id="2055836"/>
    <lineage>
        <taxon>Archaea</taxon>
        <taxon>Methanobacteriati</taxon>
        <taxon>Methanobacteriota</taxon>
        <taxon>Stenosarchaea group</taxon>
        <taxon>Halobacteria</taxon>
        <taxon>Halobacteriales</taxon>
        <taxon>Natrialbaceae</taxon>
        <taxon>Natronococcus</taxon>
    </lineage>
</organism>
<dbReference type="Proteomes" id="UP000766904">
    <property type="component" value="Unassembled WGS sequence"/>
</dbReference>
<dbReference type="OrthoDB" id="194971at2157"/>
<gene>
    <name evidence="2" type="ORF">CV102_04135</name>
</gene>
<feature type="domain" description="Saccharopine dehydrogenase NADP binding" evidence="1">
    <location>
        <begin position="5"/>
        <end position="122"/>
    </location>
</feature>
<reference evidence="2" key="1">
    <citation type="submission" date="2017-11" db="EMBL/GenBank/DDBJ databases">
        <authorList>
            <person name="Kajale S.C."/>
            <person name="Sharma A."/>
        </authorList>
    </citation>
    <scope>NUCLEOTIDE SEQUENCE</scope>
    <source>
        <strain evidence="2">LS1_42</strain>
    </source>
</reference>
<dbReference type="RefSeq" id="WP_148856625.1">
    <property type="nucleotide sequence ID" value="NZ_PHNJ01000002.1"/>
</dbReference>
<dbReference type="Gene3D" id="3.40.50.720">
    <property type="entry name" value="NAD(P)-binding Rossmann-like Domain"/>
    <property type="match status" value="1"/>
</dbReference>
<proteinExistence type="predicted"/>
<evidence type="ECO:0000313" key="2">
    <source>
        <dbReference type="EMBL" id="TYL39493.1"/>
    </source>
</evidence>
<accession>A0A8J8Q6I4</accession>
<evidence type="ECO:0000259" key="1">
    <source>
        <dbReference type="Pfam" id="PF03435"/>
    </source>
</evidence>